<keyword evidence="1" id="KW-0812">Transmembrane</keyword>
<name>A0A0N0U9T5_9EURY</name>
<comment type="caution">
    <text evidence="2">The sequence shown here is derived from an EMBL/GenBank/DDBJ whole genome shotgun (WGS) entry which is preliminary data.</text>
</comment>
<evidence type="ECO:0000313" key="2">
    <source>
        <dbReference type="EMBL" id="KOX94503.1"/>
    </source>
</evidence>
<proteinExistence type="predicted"/>
<protein>
    <recommendedName>
        <fullName evidence="4">DUF4013 domain-containing protein</fullName>
    </recommendedName>
</protein>
<gene>
    <name evidence="2" type="ORF">AMS69_01185</name>
</gene>
<accession>A0A0N0U9T5</accession>
<evidence type="ECO:0008006" key="4">
    <source>
        <dbReference type="Google" id="ProtNLM"/>
    </source>
</evidence>
<feature type="transmembrane region" description="Helical" evidence="1">
    <location>
        <begin position="168"/>
        <end position="188"/>
    </location>
</feature>
<feature type="transmembrane region" description="Helical" evidence="1">
    <location>
        <begin position="195"/>
        <end position="216"/>
    </location>
</feature>
<dbReference type="STRING" id="1705562.AMS69_01185"/>
<dbReference type="OrthoDB" id="107590at2157"/>
<feature type="transmembrane region" description="Helical" evidence="1">
    <location>
        <begin position="21"/>
        <end position="44"/>
    </location>
</feature>
<dbReference type="InterPro" id="IPR025098">
    <property type="entry name" value="DUF4013"/>
</dbReference>
<evidence type="ECO:0000256" key="1">
    <source>
        <dbReference type="SAM" id="Phobius"/>
    </source>
</evidence>
<reference evidence="2 3" key="1">
    <citation type="submission" date="2015-08" db="EMBL/GenBank/DDBJ databases">
        <title>Genomes of Isolates from Cabo Rojo, PR.</title>
        <authorList>
            <person name="Sanchez-Nieves R.L."/>
            <person name="Montalvo-Rodriguez R."/>
        </authorList>
    </citation>
    <scope>NUCLEOTIDE SEQUENCE [LARGE SCALE GENOMIC DNA]</scope>
    <source>
        <strain evidence="2 3">SL3</strain>
    </source>
</reference>
<dbReference type="EMBL" id="LIUF01000001">
    <property type="protein sequence ID" value="KOX94503.1"/>
    <property type="molecule type" value="Genomic_DNA"/>
</dbReference>
<keyword evidence="1" id="KW-1133">Transmembrane helix</keyword>
<organism evidence="2 3">
    <name type="scientific">Haloarcula rubripromontorii</name>
    <dbReference type="NCBI Taxonomy" id="1705562"/>
    <lineage>
        <taxon>Archaea</taxon>
        <taxon>Methanobacteriati</taxon>
        <taxon>Methanobacteriota</taxon>
        <taxon>Stenosarchaea group</taxon>
        <taxon>Halobacteria</taxon>
        <taxon>Halobacteriales</taxon>
        <taxon>Haloarculaceae</taxon>
        <taxon>Haloarcula</taxon>
    </lineage>
</organism>
<sequence>MESLEDTLRYPMEDDDWTTTVLIGGVLSLLSFLVVPVILVYGYLVQAVRERADGATQPPAFEDWGELLVDGLKAWVISIVYMLVPLVVFGVTVGGSLFAIATGTRAGAGAGLAGLFGGLVISFVLSLVFGYVATAAIIHFACTGNLGAGFDFGTLRTLVLSPEYATPWLVSIALFIAVNVVVNLLNVIPFIGSLVAVLLSPFATFYVLVVATDLWAGGYNAALDERDEPESVGTATA</sequence>
<feature type="transmembrane region" description="Helical" evidence="1">
    <location>
        <begin position="74"/>
        <end position="100"/>
    </location>
</feature>
<dbReference type="AlphaFoldDB" id="A0A0N0U9T5"/>
<dbReference type="RefSeq" id="WP_053966274.1">
    <property type="nucleotide sequence ID" value="NZ_LIUF01000001.1"/>
</dbReference>
<evidence type="ECO:0000313" key="3">
    <source>
        <dbReference type="Proteomes" id="UP000037729"/>
    </source>
</evidence>
<dbReference type="Pfam" id="PF13197">
    <property type="entry name" value="DUF4013"/>
    <property type="match status" value="1"/>
</dbReference>
<keyword evidence="3" id="KW-1185">Reference proteome</keyword>
<keyword evidence="1" id="KW-0472">Membrane</keyword>
<feature type="transmembrane region" description="Helical" evidence="1">
    <location>
        <begin position="112"/>
        <end position="141"/>
    </location>
</feature>
<dbReference type="PATRIC" id="fig|1705562.3.peg.1176"/>
<dbReference type="Proteomes" id="UP000037729">
    <property type="component" value="Unassembled WGS sequence"/>
</dbReference>